<dbReference type="PIRSF" id="PIRSF007028">
    <property type="entry name" value="UCP007028"/>
    <property type="match status" value="1"/>
</dbReference>
<evidence type="ECO:0000313" key="2">
    <source>
        <dbReference type="Proteomes" id="UP001501323"/>
    </source>
</evidence>
<sequence>MTPYIDGFVFPVPRDRLGTYRRLAEAVAGIWKEHGALEYQEYVADDLHLDGTRSFAELVAAGEDEAIVFGWVAFDSREARDRANARVAADPRMAELVDSMETGFDARRMAYGGFRPLVGSST</sequence>
<comment type="caution">
    <text evidence="1">The sequence shown here is derived from an EMBL/GenBank/DDBJ whole genome shotgun (WGS) entry which is preliminary data.</text>
</comment>
<accession>A0ABP9EAP0</accession>
<dbReference type="EMBL" id="BAABJY010000002">
    <property type="protein sequence ID" value="GAA4869039.1"/>
    <property type="molecule type" value="Genomic_DNA"/>
</dbReference>
<dbReference type="Gene3D" id="3.30.70.100">
    <property type="match status" value="1"/>
</dbReference>
<dbReference type="InterPro" id="IPR009874">
    <property type="entry name" value="DUF1428"/>
</dbReference>
<evidence type="ECO:0000313" key="1">
    <source>
        <dbReference type="EMBL" id="GAA4869039.1"/>
    </source>
</evidence>
<gene>
    <name evidence="1" type="ORF">GCM10023332_22000</name>
</gene>
<reference evidence="2" key="1">
    <citation type="journal article" date="2019" name="Int. J. Syst. Evol. Microbiol.">
        <title>The Global Catalogue of Microorganisms (GCM) 10K type strain sequencing project: providing services to taxonomists for standard genome sequencing and annotation.</title>
        <authorList>
            <consortium name="The Broad Institute Genomics Platform"/>
            <consortium name="The Broad Institute Genome Sequencing Center for Infectious Disease"/>
            <person name="Wu L."/>
            <person name="Ma J."/>
        </authorList>
    </citation>
    <scope>NUCLEOTIDE SEQUENCE [LARGE SCALE GENOMIC DNA]</scope>
    <source>
        <strain evidence="2">JCM 18392</strain>
    </source>
</reference>
<dbReference type="Proteomes" id="UP001501323">
    <property type="component" value="Unassembled WGS sequence"/>
</dbReference>
<dbReference type="RefSeq" id="WP_345295532.1">
    <property type="nucleotide sequence ID" value="NZ_BAABJY010000002.1"/>
</dbReference>
<keyword evidence="2" id="KW-1185">Reference proteome</keyword>
<dbReference type="InterPro" id="IPR011008">
    <property type="entry name" value="Dimeric_a/b-barrel"/>
</dbReference>
<protein>
    <submittedName>
        <fullName evidence="1">DUF1428 domain-containing protein</fullName>
    </submittedName>
</protein>
<name>A0ABP9EAP0_9GAMM</name>
<dbReference type="Pfam" id="PF07237">
    <property type="entry name" value="DUF1428"/>
    <property type="match status" value="1"/>
</dbReference>
<dbReference type="SUPFAM" id="SSF54909">
    <property type="entry name" value="Dimeric alpha+beta barrel"/>
    <property type="match status" value="1"/>
</dbReference>
<proteinExistence type="predicted"/>
<organism evidence="1 2">
    <name type="scientific">Luteimonas vadosa</name>
    <dbReference type="NCBI Taxonomy" id="1165507"/>
    <lineage>
        <taxon>Bacteria</taxon>
        <taxon>Pseudomonadati</taxon>
        <taxon>Pseudomonadota</taxon>
        <taxon>Gammaproteobacteria</taxon>
        <taxon>Lysobacterales</taxon>
        <taxon>Lysobacteraceae</taxon>
        <taxon>Luteimonas</taxon>
    </lineage>
</organism>